<keyword evidence="2" id="KW-1185">Reference proteome</keyword>
<proteinExistence type="predicted"/>
<name>A0A1E3PYB9_LIPST</name>
<evidence type="ECO:0000313" key="2">
    <source>
        <dbReference type="Proteomes" id="UP000094385"/>
    </source>
</evidence>
<sequence>MGFNGIRIPSRFSGIRRSRSEDFAGAGGLLNDLVDYDDEGFIDAFKIHSDKVYQFTDDKGEDKGLVEDKMRRPGRTYRRNQSDQISNYKVQNLKQRSDFCDTLEVMRICDNRVYVIKTISKKRLALTQANSRVRLSVDFFAAALHSLSNIPRNEMPRVVLPRRIFEDPEAVYFVFDYYVAVQSDAISSAEMKQFYLEVERFIGGLGYRVRNTKTMELVKQGGRICLVVELGAVKKVEDKALIDANVNSLKRDSPTVTNSQKTQGLARPTTRFDDPVLQGYWMDLSNIPYTSTSTSQCKMEACDGRIDLYFYSDSQHFGVSTVDNGIRVEIRTDNKIAETYALADLPLQHLARYRYARRLVACIRRHSVCVEVNSGTRRSRLYADGRFEDIDAVDGITRPGTTRANNDTRIRAQCERLLRDAR</sequence>
<evidence type="ECO:0000313" key="1">
    <source>
        <dbReference type="EMBL" id="ODQ70396.1"/>
    </source>
</evidence>
<protein>
    <submittedName>
        <fullName evidence="1">Uncharacterized protein</fullName>
    </submittedName>
</protein>
<dbReference type="AlphaFoldDB" id="A0A1E3PYB9"/>
<organism evidence="1 2">
    <name type="scientific">Lipomyces starkeyi NRRL Y-11557</name>
    <dbReference type="NCBI Taxonomy" id="675824"/>
    <lineage>
        <taxon>Eukaryota</taxon>
        <taxon>Fungi</taxon>
        <taxon>Dikarya</taxon>
        <taxon>Ascomycota</taxon>
        <taxon>Saccharomycotina</taxon>
        <taxon>Lipomycetes</taxon>
        <taxon>Lipomycetales</taxon>
        <taxon>Lipomycetaceae</taxon>
        <taxon>Lipomyces</taxon>
    </lineage>
</organism>
<gene>
    <name evidence="1" type="ORF">LIPSTDRAFT_106957</name>
</gene>
<dbReference type="Proteomes" id="UP000094385">
    <property type="component" value="Unassembled WGS sequence"/>
</dbReference>
<dbReference type="OrthoDB" id="10394168at2759"/>
<dbReference type="EMBL" id="KV454300">
    <property type="protein sequence ID" value="ODQ70396.1"/>
    <property type="molecule type" value="Genomic_DNA"/>
</dbReference>
<reference evidence="1 2" key="1">
    <citation type="journal article" date="2016" name="Proc. Natl. Acad. Sci. U.S.A.">
        <title>Comparative genomics of biotechnologically important yeasts.</title>
        <authorList>
            <person name="Riley R."/>
            <person name="Haridas S."/>
            <person name="Wolfe K.H."/>
            <person name="Lopes M.R."/>
            <person name="Hittinger C.T."/>
            <person name="Goeker M."/>
            <person name="Salamov A.A."/>
            <person name="Wisecaver J.H."/>
            <person name="Long T.M."/>
            <person name="Calvey C.H."/>
            <person name="Aerts A.L."/>
            <person name="Barry K.W."/>
            <person name="Choi C."/>
            <person name="Clum A."/>
            <person name="Coughlan A.Y."/>
            <person name="Deshpande S."/>
            <person name="Douglass A.P."/>
            <person name="Hanson S.J."/>
            <person name="Klenk H.-P."/>
            <person name="LaButti K.M."/>
            <person name="Lapidus A."/>
            <person name="Lindquist E.A."/>
            <person name="Lipzen A.M."/>
            <person name="Meier-Kolthoff J.P."/>
            <person name="Ohm R.A."/>
            <person name="Otillar R.P."/>
            <person name="Pangilinan J.L."/>
            <person name="Peng Y."/>
            <person name="Rokas A."/>
            <person name="Rosa C.A."/>
            <person name="Scheuner C."/>
            <person name="Sibirny A.A."/>
            <person name="Slot J.C."/>
            <person name="Stielow J.B."/>
            <person name="Sun H."/>
            <person name="Kurtzman C.P."/>
            <person name="Blackwell M."/>
            <person name="Grigoriev I.V."/>
            <person name="Jeffries T.W."/>
        </authorList>
    </citation>
    <scope>NUCLEOTIDE SEQUENCE [LARGE SCALE GENOMIC DNA]</scope>
    <source>
        <strain evidence="1 2">NRRL Y-11557</strain>
    </source>
</reference>
<accession>A0A1E3PYB9</accession>